<feature type="transmembrane region" description="Helical" evidence="2">
    <location>
        <begin position="227"/>
        <end position="249"/>
    </location>
</feature>
<dbReference type="Proteomes" id="UP000677016">
    <property type="component" value="Unassembled WGS sequence"/>
</dbReference>
<protein>
    <submittedName>
        <fullName evidence="3">Uncharacterized protein</fullName>
    </submittedName>
</protein>
<keyword evidence="4" id="KW-1185">Reference proteome</keyword>
<comment type="caution">
    <text evidence="3">The sequence shown here is derived from an EMBL/GenBank/DDBJ whole genome shotgun (WGS) entry which is preliminary data.</text>
</comment>
<keyword evidence="2" id="KW-1133">Transmembrane helix</keyword>
<feature type="region of interest" description="Disordered" evidence="1">
    <location>
        <begin position="622"/>
        <end position="643"/>
    </location>
</feature>
<gene>
    <name evidence="3" type="ORF">KC207_01250</name>
</gene>
<name>A0A941D7G1_9MICO</name>
<reference evidence="3" key="1">
    <citation type="submission" date="2021-04" db="EMBL/GenBank/DDBJ databases">
        <title>Phycicoccus avicenniae sp. nov., a novel endophytic actinomycetes isolated from branch of Avicennia mariana.</title>
        <authorList>
            <person name="Tuo L."/>
        </authorList>
    </citation>
    <scope>NUCLEOTIDE SEQUENCE</scope>
    <source>
        <strain evidence="3">BSK3Z-2</strain>
    </source>
</reference>
<sequence>MTGGQDRSGEEGPTGGSGQDGTDARSDGPGELTRVRGAELLAAATVALLDVDRARELTADALHAVTRDWSAHEATPTAAARRELLRRLTHERRAPASTTGPDTVDARLRSAAEDPASAVPHALLDALADQPPAVRAVLAAPHLWHLDDDELARLLPPGHPTDDDLDTARTHLLTAHRTARADDGLAPADDLLPHDLDHLLQRLATEADPAHLPDLVHARTRRRRRRALTATVTVTAALAAAALGAAGVLGPDAPAADEAATPVGTLPASAPEWESLGGWPIRGDAASDPAIRGLVAVGAAESRPVFAGDVGDLRVVVAVRAPVGFADGSVVSAWVGPAGAPADRLTAVSYESGFAVAGEEVLAVGLPVTRDDGRLLVLARPDLPEVQVTGTVTPTPEGDVVRDAQAVPLEGGVGLASVGDGLPVTSRVLVDDALVTRPVLPRSWVPDLGGPGPDPQESAPTADYGWTLPYVEAATGIPQDDLDVRALVDTRRRETAFDPAGTRAPYRVRLAAVTTPDGGVLRLLEVRGVDPDVVRLLTSPEVVPADRAAEPFVLWFDPPGRDDRYLVLTPDTPDGRVRITWTAPEDADLPPVEGVVRDGVAVLPMASEGRSVDPESVLLEVRGPDGELVHDGPPLRGTSLDEG</sequence>
<evidence type="ECO:0000313" key="3">
    <source>
        <dbReference type="EMBL" id="MBR7741917.1"/>
    </source>
</evidence>
<organism evidence="3 4">
    <name type="scientific">Phycicoccus avicenniae</name>
    <dbReference type="NCBI Taxonomy" id="2828860"/>
    <lineage>
        <taxon>Bacteria</taxon>
        <taxon>Bacillati</taxon>
        <taxon>Actinomycetota</taxon>
        <taxon>Actinomycetes</taxon>
        <taxon>Micrococcales</taxon>
        <taxon>Intrasporangiaceae</taxon>
        <taxon>Phycicoccus</taxon>
    </lineage>
</organism>
<evidence type="ECO:0000313" key="4">
    <source>
        <dbReference type="Proteomes" id="UP000677016"/>
    </source>
</evidence>
<dbReference type="RefSeq" id="WP_211601074.1">
    <property type="nucleotide sequence ID" value="NZ_JAGSNF010000001.1"/>
</dbReference>
<evidence type="ECO:0000256" key="2">
    <source>
        <dbReference type="SAM" id="Phobius"/>
    </source>
</evidence>
<dbReference type="AlphaFoldDB" id="A0A941D7G1"/>
<proteinExistence type="predicted"/>
<accession>A0A941D7G1</accession>
<dbReference type="EMBL" id="JAGSNF010000001">
    <property type="protein sequence ID" value="MBR7741917.1"/>
    <property type="molecule type" value="Genomic_DNA"/>
</dbReference>
<keyword evidence="2" id="KW-0812">Transmembrane</keyword>
<feature type="region of interest" description="Disordered" evidence="1">
    <location>
        <begin position="1"/>
        <end position="31"/>
    </location>
</feature>
<feature type="compositionally biased region" description="Basic and acidic residues" evidence="1">
    <location>
        <begin position="22"/>
        <end position="31"/>
    </location>
</feature>
<evidence type="ECO:0000256" key="1">
    <source>
        <dbReference type="SAM" id="MobiDB-lite"/>
    </source>
</evidence>
<keyword evidence="2" id="KW-0472">Membrane</keyword>